<evidence type="ECO:0000256" key="4">
    <source>
        <dbReference type="ARBA" id="ARBA00022603"/>
    </source>
</evidence>
<dbReference type="Pfam" id="PF08123">
    <property type="entry name" value="DOT1"/>
    <property type="match status" value="1"/>
</dbReference>
<gene>
    <name evidence="13" type="ORF">EWB00_000729</name>
</gene>
<dbReference type="OrthoDB" id="443402at2759"/>
<dbReference type="Gene3D" id="3.30.830.10">
    <property type="entry name" value="Metalloenzyme, LuxS/M16 peptidase-like"/>
    <property type="match status" value="1"/>
</dbReference>
<dbReference type="STRING" id="6182.A0A4Z2DX30"/>
<feature type="domain" description="DOT1" evidence="12">
    <location>
        <begin position="254"/>
        <end position="566"/>
    </location>
</feature>
<dbReference type="EC" id="2.1.1.360" evidence="2 11"/>
<evidence type="ECO:0000256" key="1">
    <source>
        <dbReference type="ARBA" id="ARBA00004123"/>
    </source>
</evidence>
<dbReference type="EMBL" id="SKCS01000013">
    <property type="protein sequence ID" value="TNN21104.1"/>
    <property type="molecule type" value="Genomic_DNA"/>
</dbReference>
<comment type="function">
    <text evidence="11">Histone methyltransferase that specifically trimethylates histone H3 to form H3K79me3. This methylation is required for telomere silencing and for the pachytene checkpoint during the meiotic cell cycle by allowing the recruitment of RAD9 to double strand breaks. Nucleosomes are preferred as substrate compared to free histone.</text>
</comment>
<evidence type="ECO:0000256" key="11">
    <source>
        <dbReference type="RuleBase" id="RU271113"/>
    </source>
</evidence>
<dbReference type="InterPro" id="IPR025789">
    <property type="entry name" value="DOT1_dom"/>
</dbReference>
<dbReference type="PANTHER" id="PTHR21451">
    <property type="entry name" value="HISTONE H3 METHYLTRANSFERASE"/>
    <property type="match status" value="1"/>
</dbReference>
<evidence type="ECO:0000256" key="10">
    <source>
        <dbReference type="ARBA" id="ARBA00047770"/>
    </source>
</evidence>
<accession>A0A4Z2DX30</accession>
<evidence type="ECO:0000313" key="14">
    <source>
        <dbReference type="Proteomes" id="UP000311919"/>
    </source>
</evidence>
<comment type="subcellular location">
    <subcellularLocation>
        <location evidence="1 11">Nucleus</location>
    </subcellularLocation>
</comment>
<evidence type="ECO:0000256" key="3">
    <source>
        <dbReference type="ARBA" id="ARBA00020987"/>
    </source>
</evidence>
<keyword evidence="7 11" id="KW-0156">Chromatin regulator</keyword>
<dbReference type="GO" id="GO:0006281">
    <property type="term" value="P:DNA repair"/>
    <property type="evidence" value="ECO:0007669"/>
    <property type="project" value="TreeGrafter"/>
</dbReference>
<keyword evidence="4 11" id="KW-0489">Methyltransferase</keyword>
<dbReference type="GO" id="GO:0005634">
    <property type="term" value="C:nucleus"/>
    <property type="evidence" value="ECO:0007669"/>
    <property type="project" value="UniProtKB-SubCell"/>
</dbReference>
<keyword evidence="6 11" id="KW-0949">S-adenosyl-L-methionine</keyword>
<dbReference type="GO" id="GO:0032259">
    <property type="term" value="P:methylation"/>
    <property type="evidence" value="ECO:0007669"/>
    <property type="project" value="UniProtKB-KW"/>
</dbReference>
<evidence type="ECO:0000256" key="9">
    <source>
        <dbReference type="ARBA" id="ARBA00029821"/>
    </source>
</evidence>
<dbReference type="InterPro" id="IPR030445">
    <property type="entry name" value="H3-K79_meTrfase"/>
</dbReference>
<reference evidence="13 14" key="1">
    <citation type="submission" date="2019-03" db="EMBL/GenBank/DDBJ databases">
        <title>An improved genome assembly of the fluke Schistosoma japonicum.</title>
        <authorList>
            <person name="Hu W."/>
            <person name="Luo F."/>
            <person name="Yin M."/>
            <person name="Mo X."/>
            <person name="Sun C."/>
            <person name="Wu Q."/>
            <person name="Zhu B."/>
            <person name="Xiang M."/>
            <person name="Wang J."/>
            <person name="Wang Y."/>
            <person name="Zhang T."/>
            <person name="Xu B."/>
            <person name="Zheng H."/>
            <person name="Feng Z."/>
        </authorList>
    </citation>
    <scope>NUCLEOTIDE SEQUENCE [LARGE SCALE GENOMIC DNA]</scope>
    <source>
        <strain evidence="13">HuSjv2</strain>
        <tissue evidence="13">Worms</tissue>
    </source>
</reference>
<dbReference type="PROSITE" id="PS51569">
    <property type="entry name" value="DOT1"/>
    <property type="match status" value="1"/>
</dbReference>
<dbReference type="InterPro" id="IPR011249">
    <property type="entry name" value="Metalloenz_LuxS/M16"/>
</dbReference>
<dbReference type="FunFam" id="3.40.50.150:FF:000033">
    <property type="entry name" value="Histone-lysine N-methyltransferase, H3 lysine-79 specific"/>
    <property type="match status" value="1"/>
</dbReference>
<dbReference type="AlphaFoldDB" id="A0A4Z2DX30"/>
<dbReference type="GO" id="GO:0046872">
    <property type="term" value="F:metal ion binding"/>
    <property type="evidence" value="ECO:0007669"/>
    <property type="project" value="InterPro"/>
</dbReference>
<evidence type="ECO:0000256" key="7">
    <source>
        <dbReference type="ARBA" id="ARBA00022853"/>
    </source>
</evidence>
<dbReference type="Gene3D" id="1.10.260.60">
    <property type="match status" value="1"/>
</dbReference>
<evidence type="ECO:0000256" key="2">
    <source>
        <dbReference type="ARBA" id="ARBA00012190"/>
    </source>
</evidence>
<evidence type="ECO:0000259" key="12">
    <source>
        <dbReference type="PROSITE" id="PS51569"/>
    </source>
</evidence>
<dbReference type="InterPro" id="IPR029063">
    <property type="entry name" value="SAM-dependent_MTases_sf"/>
</dbReference>
<comment type="catalytic activity">
    <reaction evidence="10 11">
        <text>L-lysyl(79)-[histone H3] + 3 S-adenosyl-L-methionine = N(6),N(6),N(6)-trimethyl-L-lysyl(79)-[histone H3] + 3 S-adenosyl-L-homocysteine + 3 H(+)</text>
        <dbReference type="Rhea" id="RHEA:60328"/>
        <dbReference type="Rhea" id="RHEA-COMP:15549"/>
        <dbReference type="Rhea" id="RHEA-COMP:15552"/>
        <dbReference type="ChEBI" id="CHEBI:15378"/>
        <dbReference type="ChEBI" id="CHEBI:29969"/>
        <dbReference type="ChEBI" id="CHEBI:57856"/>
        <dbReference type="ChEBI" id="CHEBI:59789"/>
        <dbReference type="ChEBI" id="CHEBI:61961"/>
        <dbReference type="EC" id="2.1.1.360"/>
    </reaction>
</comment>
<protein>
    <recommendedName>
        <fullName evidence="3 11">Histone-lysine N-methyltransferase, H3 lysine-79 specific</fullName>
        <ecNumber evidence="2 11">2.1.1.360</ecNumber>
    </recommendedName>
    <alternativeName>
        <fullName evidence="9 11">Histone H3-K79 methyltransferase</fullName>
    </alternativeName>
</protein>
<comment type="caution">
    <text evidence="13">The sequence shown here is derived from an EMBL/GenBank/DDBJ whole genome shotgun (WGS) entry which is preliminary data.</text>
</comment>
<dbReference type="SUPFAM" id="SSF53335">
    <property type="entry name" value="S-adenosyl-L-methionine-dependent methyltransferases"/>
    <property type="match status" value="1"/>
</dbReference>
<dbReference type="Proteomes" id="UP000311919">
    <property type="component" value="Unassembled WGS sequence"/>
</dbReference>
<evidence type="ECO:0000313" key="13">
    <source>
        <dbReference type="EMBL" id="TNN21104.1"/>
    </source>
</evidence>
<comment type="miscellaneous">
    <text evidence="11">In contrast to other lysine histone methyltransferases, it does not contain a SET domain, suggesting the existence of another mechanism for methylation of lysine residues of histones.</text>
</comment>
<organism evidence="13 14">
    <name type="scientific">Schistosoma japonicum</name>
    <name type="common">Blood fluke</name>
    <dbReference type="NCBI Taxonomy" id="6182"/>
    <lineage>
        <taxon>Eukaryota</taxon>
        <taxon>Metazoa</taxon>
        <taxon>Spiralia</taxon>
        <taxon>Lophotrochozoa</taxon>
        <taxon>Platyhelminthes</taxon>
        <taxon>Trematoda</taxon>
        <taxon>Digenea</taxon>
        <taxon>Strigeidida</taxon>
        <taxon>Schistosomatoidea</taxon>
        <taxon>Schistosomatidae</taxon>
        <taxon>Schistosoma</taxon>
    </lineage>
</organism>
<sequence>MELLHEAAFGTSDSGCGLGYSLISPVDRIGSHLIDQINEYHSRAFVGEKCVLGIVHSRADVDGIDILKQVKSSINLNPPHLEASSDNHGFVGGEIRRDLIAASTVYAYLAWPSRGFWPVCDLIVCALNGSSNRIHHGGNASKSLLARTAIEGDIDTEAVAFHKVYSDHGLFGIAVAGSCPKTVGSRIKRIISVLRSANFTEENLKQAKQILRADLMFRYENPFHSLVDISTNLLSPTNQSVKPIEVVASVNKTDLKSFNDPGEIKDENSEIVDVISWIVSDVREMSENVILAKLLKETDRSSYGDVSRLCDVYNKTILDLWDMWMEANIVPEFFNRKASRDHIQFILLQCYNRAVSDPEKLNQYPPFSPQVYGETSFELISQMIDTITVASDDVFIDLGSGVGQVVLQVCACTDAKFCYGIEKADYPANCASRLDAAFRHWMSFYGKSYRPYALERGDFLSVEYQERITNASVLFANNFAFGPEVDYQLKQRFANLKEGARIISSKAFCPLNFRITDRNLGDIGSIMRVNCLTPIQDAVSWTDKPFSYYVHTIDRSLLEQYFARLKNPKFKKETNSKISGDIVSVQVTWLSIFR</sequence>
<dbReference type="PANTHER" id="PTHR21451:SF0">
    <property type="entry name" value="HISTONE-LYSINE N-METHYLTRANSFERASE, H3 LYSINE-79 SPECIFIC"/>
    <property type="match status" value="1"/>
</dbReference>
<evidence type="ECO:0000256" key="6">
    <source>
        <dbReference type="ARBA" id="ARBA00022691"/>
    </source>
</evidence>
<comment type="similarity">
    <text evidence="11">Belongs to the class I-like SAM-binding methyltransferase superfamily. DOT1 family.</text>
</comment>
<keyword evidence="14" id="KW-1185">Reference proteome</keyword>
<dbReference type="GO" id="GO:0140956">
    <property type="term" value="F:histone H3K79 trimethyltransferase activity"/>
    <property type="evidence" value="ECO:0007669"/>
    <property type="project" value="UniProtKB-EC"/>
</dbReference>
<dbReference type="GO" id="GO:0000077">
    <property type="term" value="P:DNA damage checkpoint signaling"/>
    <property type="evidence" value="ECO:0007669"/>
    <property type="project" value="TreeGrafter"/>
</dbReference>
<keyword evidence="8 11" id="KW-0539">Nucleus</keyword>
<name>A0A4Z2DX30_SCHJA</name>
<dbReference type="SUPFAM" id="SSF63411">
    <property type="entry name" value="LuxS/MPP-like metallohydrolase"/>
    <property type="match status" value="1"/>
</dbReference>
<evidence type="ECO:0000256" key="5">
    <source>
        <dbReference type="ARBA" id="ARBA00022679"/>
    </source>
</evidence>
<keyword evidence="5 11" id="KW-0808">Transferase</keyword>
<proteinExistence type="inferred from homology"/>
<evidence type="ECO:0000256" key="8">
    <source>
        <dbReference type="ARBA" id="ARBA00023242"/>
    </source>
</evidence>
<dbReference type="Gene3D" id="3.40.50.150">
    <property type="entry name" value="Vaccinia Virus protein VP39"/>
    <property type="match status" value="1"/>
</dbReference>